<dbReference type="EMBL" id="JBHSWI010000001">
    <property type="protein sequence ID" value="MFC6645315.1"/>
    <property type="molecule type" value="Genomic_DNA"/>
</dbReference>
<dbReference type="Proteomes" id="UP001596391">
    <property type="component" value="Unassembled WGS sequence"/>
</dbReference>
<dbReference type="InterPro" id="IPR049381">
    <property type="entry name" value="UbiD-like_C"/>
</dbReference>
<feature type="domain" description="3-octaprenyl-4-hydroxybenzoate carboxy-lyase-like Rift-related" evidence="1">
    <location>
        <begin position="121"/>
        <end position="325"/>
    </location>
</feature>
<dbReference type="InterPro" id="IPR048304">
    <property type="entry name" value="UbiD_Rift_dom"/>
</dbReference>
<dbReference type="Pfam" id="PF20696">
    <property type="entry name" value="UbiD_C"/>
    <property type="match status" value="1"/>
</dbReference>
<dbReference type="GO" id="GO:0016829">
    <property type="term" value="F:lyase activity"/>
    <property type="evidence" value="ECO:0007669"/>
    <property type="project" value="UniProtKB-KW"/>
</dbReference>
<keyword evidence="5" id="KW-1185">Reference proteome</keyword>
<dbReference type="Gene3D" id="3.40.1670.10">
    <property type="entry name" value="UbiD C-terminal domain-like"/>
    <property type="match status" value="1"/>
</dbReference>
<organism evidence="4 5">
    <name type="scientific">Granulicella cerasi</name>
    <dbReference type="NCBI Taxonomy" id="741063"/>
    <lineage>
        <taxon>Bacteria</taxon>
        <taxon>Pseudomonadati</taxon>
        <taxon>Acidobacteriota</taxon>
        <taxon>Terriglobia</taxon>
        <taxon>Terriglobales</taxon>
        <taxon>Acidobacteriaceae</taxon>
        <taxon>Granulicella</taxon>
    </lineage>
</organism>
<name>A0ABW1Z8P5_9BACT</name>
<dbReference type="PANTHER" id="PTHR30108">
    <property type="entry name" value="3-OCTAPRENYL-4-HYDROXYBENZOATE CARBOXY-LYASE-RELATED"/>
    <property type="match status" value="1"/>
</dbReference>
<evidence type="ECO:0000259" key="2">
    <source>
        <dbReference type="Pfam" id="PF20695"/>
    </source>
</evidence>
<dbReference type="SUPFAM" id="SSF50475">
    <property type="entry name" value="FMN-binding split barrel"/>
    <property type="match status" value="1"/>
</dbReference>
<feature type="domain" description="3-octaprenyl-4-hydroxybenzoate carboxy-lyase-like C-terminal" evidence="3">
    <location>
        <begin position="332"/>
        <end position="466"/>
    </location>
</feature>
<evidence type="ECO:0000259" key="3">
    <source>
        <dbReference type="Pfam" id="PF20696"/>
    </source>
</evidence>
<dbReference type="RefSeq" id="WP_263371694.1">
    <property type="nucleotide sequence ID" value="NZ_JAGSYD010000003.1"/>
</dbReference>
<keyword evidence="4" id="KW-0456">Lyase</keyword>
<protein>
    <submittedName>
        <fullName evidence="4">UbiD family decarboxylase</fullName>
        <ecNumber evidence="4">4.1.1.-</ecNumber>
    </submittedName>
</protein>
<dbReference type="PANTHER" id="PTHR30108:SF17">
    <property type="entry name" value="FERULIC ACID DECARBOXYLASE 1"/>
    <property type="match status" value="1"/>
</dbReference>
<dbReference type="Pfam" id="PF20695">
    <property type="entry name" value="UbiD_N"/>
    <property type="match status" value="1"/>
</dbReference>
<evidence type="ECO:0000313" key="4">
    <source>
        <dbReference type="EMBL" id="MFC6645315.1"/>
    </source>
</evidence>
<proteinExistence type="predicted"/>
<dbReference type="InterPro" id="IPR002830">
    <property type="entry name" value="UbiD"/>
</dbReference>
<reference evidence="5" key="1">
    <citation type="journal article" date="2019" name="Int. J. Syst. Evol. Microbiol.">
        <title>The Global Catalogue of Microorganisms (GCM) 10K type strain sequencing project: providing services to taxonomists for standard genome sequencing and annotation.</title>
        <authorList>
            <consortium name="The Broad Institute Genomics Platform"/>
            <consortium name="The Broad Institute Genome Sequencing Center for Infectious Disease"/>
            <person name="Wu L."/>
            <person name="Ma J."/>
        </authorList>
    </citation>
    <scope>NUCLEOTIDE SEQUENCE [LARGE SCALE GENOMIC DNA]</scope>
    <source>
        <strain evidence="5">CGMCC 1.16026</strain>
    </source>
</reference>
<feature type="domain" description="3-octaprenyl-4-hydroxybenzoate carboxy-lyase-like N-terminal" evidence="2">
    <location>
        <begin position="26"/>
        <end position="107"/>
    </location>
</feature>
<dbReference type="InterPro" id="IPR049383">
    <property type="entry name" value="UbiD-like_N"/>
</dbReference>
<evidence type="ECO:0000313" key="5">
    <source>
        <dbReference type="Proteomes" id="UP001596391"/>
    </source>
</evidence>
<dbReference type="SUPFAM" id="SSF143968">
    <property type="entry name" value="UbiD C-terminal domain-like"/>
    <property type="match status" value="1"/>
</dbReference>
<dbReference type="Pfam" id="PF01977">
    <property type="entry name" value="UbiD"/>
    <property type="match status" value="1"/>
</dbReference>
<comment type="caution">
    <text evidence="4">The sequence shown here is derived from an EMBL/GenBank/DDBJ whole genome shotgun (WGS) entry which is preliminary data.</text>
</comment>
<sequence>MSSSQKDTTLDHGYDLRAALRFLSQHPGQLRRSAEPVDPNAELAGVYRHVGAGTPVLPPTTIGPAMLFEKVKGFDDFRVVTGVMASRERVALLLDTPKEKLGDRFRQAVDNPIPPIKIDGPALCQQVVVTKDIDVRKLVPAPTNTPDDAGPFFTMGLVRATDPETGKHDVTIHRMCIQGKDEISIFFAPGRHIDAFRQKAEAQGKSLPISVSIGLDPAVYIGACFEAPTTPLGFDELSIAGSIRQRPVELVKCVTQNEYAIANAEVVIEGELLPNVRVVEDQNSKTGHAMPEFPGYNGPANPSLPLIKVTAITHREKPILQTIVGPGEEHVNLAGPPTEASIYRLVEQAMPGRLQNVYAHTAGGGKFLAILQFKKLTAGDEGRQRQAALTAFAAYSELKNVILVDDDVDIFNTNDVLWAMQTRYQGDIDTIFIPDVICHPLDPSQDPEYSRTISKHGNSCKTIFDCTAPWKMKEAFTRAQFVDVDLKKFLVEPTTPLEL</sequence>
<accession>A0ABW1Z8P5</accession>
<evidence type="ECO:0000259" key="1">
    <source>
        <dbReference type="Pfam" id="PF01977"/>
    </source>
</evidence>
<gene>
    <name evidence="4" type="ORF">ACFQBQ_06880</name>
</gene>
<dbReference type="EC" id="4.1.1.-" evidence="4"/>